<keyword evidence="5 9" id="KW-0093">Biotin biosynthesis</keyword>
<dbReference type="InterPro" id="IPR004472">
    <property type="entry name" value="DTB_synth_BioD"/>
</dbReference>
<feature type="binding site" evidence="9">
    <location>
        <position position="17"/>
    </location>
    <ligand>
        <name>Mg(2+)</name>
        <dbReference type="ChEBI" id="CHEBI:18420"/>
    </ligand>
</feature>
<sequence length="199" mass="21914">MSKKLFVSGIGTGVGKTMASAMLVKKWNADYWKPLQSGDLAASDSMMIHQLLDGQVRIHPERYRLQTPASPHYAAAIDGLEINLSEFKLPETEANLIVEGAGGLFVPLNEQHFMIDLIAQLRLPVVLVLSDYLGCINHSLLSLEALKSRGIPVAYLLFNGPFLASTKQLIQAQVGPETTCMDLPWLDKLSAEELNKHVF</sequence>
<comment type="cofactor">
    <cofactor evidence="9">
        <name>Mg(2+)</name>
        <dbReference type="ChEBI" id="CHEBI:18420"/>
    </cofactor>
</comment>
<dbReference type="PANTHER" id="PTHR43210:SF2">
    <property type="entry name" value="ATP-DEPENDENT DETHIOBIOTIN SYNTHETASE BIOD 2"/>
    <property type="match status" value="1"/>
</dbReference>
<dbReference type="EC" id="6.3.3.3" evidence="9"/>
<dbReference type="CDD" id="cd03109">
    <property type="entry name" value="DTBS"/>
    <property type="match status" value="1"/>
</dbReference>
<feature type="active site" evidence="9">
    <location>
        <position position="33"/>
    </location>
</feature>
<dbReference type="GO" id="GO:0005524">
    <property type="term" value="F:ATP binding"/>
    <property type="evidence" value="ECO:0007669"/>
    <property type="project" value="UniProtKB-UniRule"/>
</dbReference>
<evidence type="ECO:0000313" key="11">
    <source>
        <dbReference type="Proteomes" id="UP000435036"/>
    </source>
</evidence>
<keyword evidence="3 9" id="KW-0479">Metal-binding</keyword>
<protein>
    <recommendedName>
        <fullName evidence="9">ATP-dependent dethiobiotin synthetase BioD</fullName>
        <ecNumber evidence="9">6.3.3.3</ecNumber>
    </recommendedName>
    <alternativeName>
        <fullName evidence="9">DTB synthetase</fullName>
        <shortName evidence="9">DTBS</shortName>
    </alternativeName>
    <alternativeName>
        <fullName evidence="9">Dethiobiotin synthase</fullName>
    </alternativeName>
</protein>
<comment type="subunit">
    <text evidence="9">Homodimer.</text>
</comment>
<dbReference type="InterPro" id="IPR027417">
    <property type="entry name" value="P-loop_NTPase"/>
</dbReference>
<evidence type="ECO:0000313" key="10">
    <source>
        <dbReference type="EMBL" id="MVZ61216.1"/>
    </source>
</evidence>
<accession>A0A6N8KVU4</accession>
<organism evidence="10 11">
    <name type="scientific">Sphingobacterium humi</name>
    <dbReference type="NCBI Taxonomy" id="1796905"/>
    <lineage>
        <taxon>Bacteria</taxon>
        <taxon>Pseudomonadati</taxon>
        <taxon>Bacteroidota</taxon>
        <taxon>Sphingobacteriia</taxon>
        <taxon>Sphingobacteriales</taxon>
        <taxon>Sphingobacteriaceae</taxon>
        <taxon>Sphingobacterium</taxon>
    </lineage>
</organism>
<feature type="binding site" evidence="9">
    <location>
        <begin position="99"/>
        <end position="102"/>
    </location>
    <ligand>
        <name>ATP</name>
        <dbReference type="ChEBI" id="CHEBI:30616"/>
    </ligand>
</feature>
<dbReference type="HAMAP" id="MF_00336">
    <property type="entry name" value="BioD"/>
    <property type="match status" value="1"/>
</dbReference>
<dbReference type="SUPFAM" id="SSF52540">
    <property type="entry name" value="P-loop containing nucleoside triphosphate hydrolases"/>
    <property type="match status" value="1"/>
</dbReference>
<dbReference type="RefSeq" id="WP_160367853.1">
    <property type="nucleotide sequence ID" value="NZ_WSQA01000002.1"/>
</dbReference>
<comment type="catalytic activity">
    <reaction evidence="9">
        <text>(7R,8S)-7,8-diammoniononanoate + CO2 + ATP = (4R,5S)-dethiobiotin + ADP + phosphate + 3 H(+)</text>
        <dbReference type="Rhea" id="RHEA:15805"/>
        <dbReference type="ChEBI" id="CHEBI:15378"/>
        <dbReference type="ChEBI" id="CHEBI:16526"/>
        <dbReference type="ChEBI" id="CHEBI:30616"/>
        <dbReference type="ChEBI" id="CHEBI:43474"/>
        <dbReference type="ChEBI" id="CHEBI:149469"/>
        <dbReference type="ChEBI" id="CHEBI:149473"/>
        <dbReference type="ChEBI" id="CHEBI:456216"/>
        <dbReference type="EC" id="6.3.3.3"/>
    </reaction>
</comment>
<dbReference type="UniPathway" id="UPA00078">
    <property type="reaction ID" value="UER00161"/>
</dbReference>
<evidence type="ECO:0000256" key="5">
    <source>
        <dbReference type="ARBA" id="ARBA00022756"/>
    </source>
</evidence>
<proteinExistence type="inferred from homology"/>
<keyword evidence="6 9" id="KW-0067">ATP-binding</keyword>
<evidence type="ECO:0000256" key="6">
    <source>
        <dbReference type="ARBA" id="ARBA00022840"/>
    </source>
</evidence>
<dbReference type="GO" id="GO:0005829">
    <property type="term" value="C:cytosol"/>
    <property type="evidence" value="ECO:0007669"/>
    <property type="project" value="TreeGrafter"/>
</dbReference>
<comment type="caution">
    <text evidence="10">The sequence shown here is derived from an EMBL/GenBank/DDBJ whole genome shotgun (WGS) entry which is preliminary data.</text>
</comment>
<dbReference type="PANTHER" id="PTHR43210">
    <property type="entry name" value="DETHIOBIOTIN SYNTHETASE"/>
    <property type="match status" value="1"/>
</dbReference>
<dbReference type="PIRSF" id="PIRSF006755">
    <property type="entry name" value="DTB_synth"/>
    <property type="match status" value="1"/>
</dbReference>
<name>A0A6N8KVU4_9SPHI</name>
<evidence type="ECO:0000256" key="8">
    <source>
        <dbReference type="ARBA" id="ARBA00047386"/>
    </source>
</evidence>
<dbReference type="GO" id="GO:0009102">
    <property type="term" value="P:biotin biosynthetic process"/>
    <property type="evidence" value="ECO:0007669"/>
    <property type="project" value="UniProtKB-UniRule"/>
</dbReference>
<dbReference type="GO" id="GO:0004141">
    <property type="term" value="F:dethiobiotin synthase activity"/>
    <property type="evidence" value="ECO:0007669"/>
    <property type="project" value="UniProtKB-UniRule"/>
</dbReference>
<dbReference type="OrthoDB" id="9802097at2"/>
<dbReference type="Proteomes" id="UP000435036">
    <property type="component" value="Unassembled WGS sequence"/>
</dbReference>
<feature type="binding site" evidence="9">
    <location>
        <position position="99"/>
    </location>
    <ligand>
        <name>Mg(2+)</name>
        <dbReference type="ChEBI" id="CHEBI:18420"/>
    </ligand>
</feature>
<comment type="subcellular location">
    <subcellularLocation>
        <location evidence="9">Cytoplasm</location>
    </subcellularLocation>
</comment>
<feature type="binding site" evidence="9">
    <location>
        <position position="37"/>
    </location>
    <ligand>
        <name>substrate</name>
    </ligand>
</feature>
<comment type="similarity">
    <text evidence="9">Belongs to the dethiobiotin synthetase family.</text>
</comment>
<evidence type="ECO:0000256" key="3">
    <source>
        <dbReference type="ARBA" id="ARBA00022723"/>
    </source>
</evidence>
<reference evidence="10 11" key="1">
    <citation type="submission" date="2019-12" db="EMBL/GenBank/DDBJ databases">
        <authorList>
            <person name="Dong K."/>
        </authorList>
    </citation>
    <scope>NUCLEOTIDE SEQUENCE [LARGE SCALE GENOMIC DNA]</scope>
    <source>
        <strain evidence="10 11">JCM 31225</strain>
    </source>
</reference>
<dbReference type="Gene3D" id="3.40.50.300">
    <property type="entry name" value="P-loop containing nucleotide triphosphate hydrolases"/>
    <property type="match status" value="1"/>
</dbReference>
<evidence type="ECO:0000256" key="4">
    <source>
        <dbReference type="ARBA" id="ARBA00022741"/>
    </source>
</evidence>
<keyword evidence="1 9" id="KW-0963">Cytoplasm</keyword>
<feature type="binding site" evidence="9">
    <location>
        <position position="44"/>
    </location>
    <ligand>
        <name>Mg(2+)</name>
        <dbReference type="ChEBI" id="CHEBI:18420"/>
    </ligand>
</feature>
<dbReference type="GO" id="GO:0000287">
    <property type="term" value="F:magnesium ion binding"/>
    <property type="evidence" value="ECO:0007669"/>
    <property type="project" value="UniProtKB-UniRule"/>
</dbReference>
<comment type="catalytic activity">
    <reaction evidence="8">
        <text>(7R,8S)-8-amino-7-(carboxyamino)nonanoate + ATP = (4R,5S)-dethiobiotin + ADP + phosphate + H(+)</text>
        <dbReference type="Rhea" id="RHEA:63684"/>
        <dbReference type="ChEBI" id="CHEBI:15378"/>
        <dbReference type="ChEBI" id="CHEBI:30616"/>
        <dbReference type="ChEBI" id="CHEBI:43474"/>
        <dbReference type="ChEBI" id="CHEBI:149470"/>
        <dbReference type="ChEBI" id="CHEBI:149473"/>
        <dbReference type="ChEBI" id="CHEBI:456216"/>
    </reaction>
</comment>
<keyword evidence="7 9" id="KW-0460">Magnesium</keyword>
<feature type="binding site" evidence="9">
    <location>
        <begin position="184"/>
        <end position="186"/>
    </location>
    <ligand>
        <name>ATP</name>
        <dbReference type="ChEBI" id="CHEBI:30616"/>
    </ligand>
</feature>
<comment type="caution">
    <text evidence="9">Lacks conserved residue(s) required for the propagation of feature annotation.</text>
</comment>
<evidence type="ECO:0000256" key="1">
    <source>
        <dbReference type="ARBA" id="ARBA00022490"/>
    </source>
</evidence>
<comment type="function">
    <text evidence="9">Catalyzes a mechanistically unusual reaction, the ATP-dependent insertion of CO2 between the N7 and N8 nitrogen atoms of 7,8-diaminopelargonic acid (DAPA, also called 7,8-diammoniononanoate) to form a ureido ring.</text>
</comment>
<feature type="binding site" evidence="9">
    <location>
        <position position="44"/>
    </location>
    <ligand>
        <name>ATP</name>
        <dbReference type="ChEBI" id="CHEBI:30616"/>
    </ligand>
</feature>
<evidence type="ECO:0000256" key="7">
    <source>
        <dbReference type="ARBA" id="ARBA00022842"/>
    </source>
</evidence>
<gene>
    <name evidence="9 10" type="primary">bioD</name>
    <name evidence="10" type="ORF">GQF63_04200</name>
</gene>
<dbReference type="AlphaFoldDB" id="A0A6N8KVU4"/>
<dbReference type="NCBIfam" id="TIGR00347">
    <property type="entry name" value="bioD"/>
    <property type="match status" value="1"/>
</dbReference>
<comment type="pathway">
    <text evidence="9">Cofactor biosynthesis; biotin biosynthesis; biotin from 7,8-diaminononanoate: step 1/2.</text>
</comment>
<keyword evidence="2 9" id="KW-0436">Ligase</keyword>
<evidence type="ECO:0000256" key="9">
    <source>
        <dbReference type="HAMAP-Rule" id="MF_00336"/>
    </source>
</evidence>
<dbReference type="EMBL" id="WSQA01000002">
    <property type="protein sequence ID" value="MVZ61216.1"/>
    <property type="molecule type" value="Genomic_DNA"/>
</dbReference>
<evidence type="ECO:0000256" key="2">
    <source>
        <dbReference type="ARBA" id="ARBA00022598"/>
    </source>
</evidence>
<keyword evidence="4 9" id="KW-0547">Nucleotide-binding</keyword>
<dbReference type="Pfam" id="PF13500">
    <property type="entry name" value="AAA_26"/>
    <property type="match status" value="1"/>
</dbReference>
<keyword evidence="11" id="KW-1185">Reference proteome</keyword>